<evidence type="ECO:0000256" key="25">
    <source>
        <dbReference type="SAM" id="MobiDB-lite"/>
    </source>
</evidence>
<evidence type="ECO:0000256" key="8">
    <source>
        <dbReference type="ARBA" id="ARBA00018337"/>
    </source>
</evidence>
<evidence type="ECO:0000256" key="21">
    <source>
        <dbReference type="ARBA" id="ARBA00023209"/>
    </source>
</evidence>
<keyword evidence="20" id="KW-0472">Membrane</keyword>
<dbReference type="Pfam" id="PF13640">
    <property type="entry name" value="2OG-FeII_Oxy_3"/>
    <property type="match status" value="1"/>
</dbReference>
<evidence type="ECO:0000256" key="6">
    <source>
        <dbReference type="ARBA" id="ARBA00005458"/>
    </source>
</evidence>
<dbReference type="GO" id="GO:0009982">
    <property type="term" value="F:pseudouridine synthase activity"/>
    <property type="evidence" value="ECO:0007669"/>
    <property type="project" value="InterPro"/>
</dbReference>
<dbReference type="OrthoDB" id="420380at2759"/>
<organism evidence="27 28">
    <name type="scientific">Nitzschia inconspicua</name>
    <dbReference type="NCBI Taxonomy" id="303405"/>
    <lineage>
        <taxon>Eukaryota</taxon>
        <taxon>Sar</taxon>
        <taxon>Stramenopiles</taxon>
        <taxon>Ochrophyta</taxon>
        <taxon>Bacillariophyta</taxon>
        <taxon>Bacillariophyceae</taxon>
        <taxon>Bacillariophycidae</taxon>
        <taxon>Bacillariales</taxon>
        <taxon>Bacillariaceae</taxon>
        <taxon>Nitzschia</taxon>
    </lineage>
</organism>
<dbReference type="Proteomes" id="UP000693970">
    <property type="component" value="Unassembled WGS sequence"/>
</dbReference>
<reference evidence="27" key="1">
    <citation type="journal article" date="2021" name="Sci. Rep.">
        <title>Diploid genomic architecture of Nitzschia inconspicua, an elite biomass production diatom.</title>
        <authorList>
            <person name="Oliver A."/>
            <person name="Podell S."/>
            <person name="Pinowska A."/>
            <person name="Traller J.C."/>
            <person name="Smith S.R."/>
            <person name="McClure R."/>
            <person name="Beliaev A."/>
            <person name="Bohutskyi P."/>
            <person name="Hill E.A."/>
            <person name="Rabines A."/>
            <person name="Zheng H."/>
            <person name="Allen L.Z."/>
            <person name="Kuo A."/>
            <person name="Grigoriev I.V."/>
            <person name="Allen A.E."/>
            <person name="Hazlebeck D."/>
            <person name="Allen E.E."/>
        </authorList>
    </citation>
    <scope>NUCLEOTIDE SEQUENCE</scope>
    <source>
        <strain evidence="27">Hildebrandi</strain>
    </source>
</reference>
<dbReference type="GO" id="GO:0001522">
    <property type="term" value="P:pseudouridine synthesis"/>
    <property type="evidence" value="ECO:0007669"/>
    <property type="project" value="InterPro"/>
</dbReference>
<evidence type="ECO:0000259" key="26">
    <source>
        <dbReference type="PROSITE" id="PS51471"/>
    </source>
</evidence>
<gene>
    <name evidence="27" type="ORF">IV203_003460</name>
</gene>
<dbReference type="Pfam" id="PF09139">
    <property type="entry name" value="Tam41_Mmp37"/>
    <property type="match status" value="1"/>
</dbReference>
<comment type="similarity">
    <text evidence="6">Belongs to the TAM41 family.</text>
</comment>
<dbReference type="EC" id="2.7.7.41" evidence="7"/>
<dbReference type="PANTHER" id="PTHR13619:SF0">
    <property type="entry name" value="PHOSPHATIDATE CYTIDYLYLTRANSFERASE, MITOCHONDRIAL"/>
    <property type="match status" value="1"/>
</dbReference>
<evidence type="ECO:0000256" key="13">
    <source>
        <dbReference type="ARBA" id="ARBA00022792"/>
    </source>
</evidence>
<evidence type="ECO:0000256" key="24">
    <source>
        <dbReference type="PROSITE-ProRule" id="PRU00182"/>
    </source>
</evidence>
<dbReference type="PANTHER" id="PTHR13619">
    <property type="entry name" value="PHOSPHATIDATE CYTIDYLYLTRANSFERASE, MITOCHONDRIAL"/>
    <property type="match status" value="1"/>
</dbReference>
<feature type="region of interest" description="Disordered" evidence="25">
    <location>
        <begin position="153"/>
        <end position="172"/>
    </location>
</feature>
<dbReference type="InterPro" id="IPR044862">
    <property type="entry name" value="Pro_4_hyd_alph_FE2OG_OXY"/>
</dbReference>
<dbReference type="PROSITE" id="PS51471">
    <property type="entry name" value="FE2OG_OXY"/>
    <property type="match status" value="1"/>
</dbReference>
<dbReference type="EMBL" id="JAGRRH010000016">
    <property type="protein sequence ID" value="KAG7354104.1"/>
    <property type="molecule type" value="Genomic_DNA"/>
</dbReference>
<evidence type="ECO:0000256" key="9">
    <source>
        <dbReference type="ARBA" id="ARBA00022516"/>
    </source>
</evidence>
<keyword evidence="19" id="KW-0496">Mitochondrion</keyword>
<comment type="subcellular location">
    <subcellularLocation>
        <location evidence="3">Mitochondrion inner membrane</location>
        <topology evidence="3">Peripheral membrane protein</topology>
        <orientation evidence="3">Matrix side</orientation>
    </subcellularLocation>
</comment>
<evidence type="ECO:0000256" key="15">
    <source>
        <dbReference type="ARBA" id="ARBA00022964"/>
    </source>
</evidence>
<evidence type="ECO:0000256" key="22">
    <source>
        <dbReference type="ARBA" id="ARBA00023264"/>
    </source>
</evidence>
<keyword evidence="14" id="KW-0460">Magnesium</keyword>
<evidence type="ECO:0000256" key="19">
    <source>
        <dbReference type="ARBA" id="ARBA00023128"/>
    </source>
</evidence>
<protein>
    <recommendedName>
        <fullName evidence="8">Phosphatidate cytidylyltransferase, mitochondrial</fullName>
        <ecNumber evidence="7">2.7.7.41</ecNumber>
    </recommendedName>
    <alternativeName>
        <fullName evidence="23">CDP-diacylglycerol synthase</fullName>
    </alternativeName>
</protein>
<keyword evidence="28" id="KW-1185">Reference proteome</keyword>
<feature type="domain" description="Fe2OG dioxygenase" evidence="26">
    <location>
        <begin position="950"/>
        <end position="1073"/>
    </location>
</feature>
<dbReference type="InterPro" id="IPR006145">
    <property type="entry name" value="PsdUridine_synth_RsuA/RluA"/>
</dbReference>
<evidence type="ECO:0000256" key="2">
    <source>
        <dbReference type="ARBA" id="ARBA00001961"/>
    </source>
</evidence>
<keyword evidence="17" id="KW-0408">Iron</keyword>
<evidence type="ECO:0000256" key="3">
    <source>
        <dbReference type="ARBA" id="ARBA00004443"/>
    </source>
</evidence>
<evidence type="ECO:0000256" key="4">
    <source>
        <dbReference type="ARBA" id="ARBA00005119"/>
    </source>
</evidence>
<proteinExistence type="inferred from homology"/>
<keyword evidence="21" id="KW-0594">Phospholipid biosynthesis</keyword>
<dbReference type="InterPro" id="IPR018496">
    <property type="entry name" value="PsdUridine_synth_RsuA/RluB_CS"/>
</dbReference>
<dbReference type="PROSITE" id="PS50889">
    <property type="entry name" value="S4"/>
    <property type="match status" value="1"/>
</dbReference>
<evidence type="ECO:0000256" key="14">
    <source>
        <dbReference type="ARBA" id="ARBA00022842"/>
    </source>
</evidence>
<keyword evidence="12" id="KW-0479">Metal-binding</keyword>
<dbReference type="GO" id="GO:0003723">
    <property type="term" value="F:RNA binding"/>
    <property type="evidence" value="ECO:0007669"/>
    <property type="project" value="UniProtKB-KW"/>
</dbReference>
<dbReference type="PROSITE" id="PS01149">
    <property type="entry name" value="PSI_RSU"/>
    <property type="match status" value="1"/>
</dbReference>
<evidence type="ECO:0000256" key="20">
    <source>
        <dbReference type="ARBA" id="ARBA00023136"/>
    </source>
</evidence>
<accession>A0A9K3PR05</accession>
<dbReference type="SMART" id="SM00702">
    <property type="entry name" value="P4Hc"/>
    <property type="match status" value="1"/>
</dbReference>
<keyword evidence="16" id="KW-0560">Oxidoreductase</keyword>
<keyword evidence="9" id="KW-0444">Lipid biosynthesis</keyword>
<dbReference type="InterPro" id="IPR015222">
    <property type="entry name" value="Tam41"/>
</dbReference>
<comment type="caution">
    <text evidence="27">The sequence shown here is derived from an EMBL/GenBank/DDBJ whole genome shotgun (WGS) entry which is preliminary data.</text>
</comment>
<comment type="pathway">
    <text evidence="4">Phospholipid metabolism; CDP-diacylglycerol biosynthesis; CDP-diacylglycerol from sn-glycerol 3-phosphate: step 3/3.</text>
</comment>
<name>A0A9K3PR05_9STRA</name>
<dbReference type="GO" id="GO:0004605">
    <property type="term" value="F:phosphatidate cytidylyltransferase activity"/>
    <property type="evidence" value="ECO:0007669"/>
    <property type="project" value="UniProtKB-EC"/>
</dbReference>
<evidence type="ECO:0000256" key="23">
    <source>
        <dbReference type="ARBA" id="ARBA00029893"/>
    </source>
</evidence>
<evidence type="ECO:0000256" key="17">
    <source>
        <dbReference type="ARBA" id="ARBA00023004"/>
    </source>
</evidence>
<dbReference type="GO" id="GO:0005743">
    <property type="term" value="C:mitochondrial inner membrane"/>
    <property type="evidence" value="ECO:0007669"/>
    <property type="project" value="UniProtKB-SubCell"/>
</dbReference>
<evidence type="ECO:0000256" key="5">
    <source>
        <dbReference type="ARBA" id="ARBA00005189"/>
    </source>
</evidence>
<dbReference type="AlphaFoldDB" id="A0A9K3PR05"/>
<dbReference type="GO" id="GO:0032049">
    <property type="term" value="P:cardiolipin biosynthetic process"/>
    <property type="evidence" value="ECO:0007669"/>
    <property type="project" value="InterPro"/>
</dbReference>
<evidence type="ECO:0000256" key="18">
    <source>
        <dbReference type="ARBA" id="ARBA00023098"/>
    </source>
</evidence>
<dbReference type="Pfam" id="PF00849">
    <property type="entry name" value="PseudoU_synth_2"/>
    <property type="match status" value="1"/>
</dbReference>
<sequence>MMMMFRMGLREPTGRYSRAIAVKQISCCSKKTDEIRRHPPQSHRFFFSSSVASSGDLTSFLSKQQYADTKNDGSSSRNESVSIRLSKLLSHHAVNLSISRRQAEKLIQSSQVTIAGQVVQNSASVVNMGDIRKSSSSSFIKVKGKAVQLDWDSLGGGDAAEASSSERSTTKTASAVPKVWAVHKVAGEVVAENDPQGRPSMIERLRHGGVGQDVTKSNHQKHHRQWHLKPIGRLDMPTEGLILVTNDGSFAREMELPSSALHRVYRARVHGRLTPHKLDRIRKGGIVHENVKYGPMKVAVERQRKGTSSSTNTWLQVTCTEGKNRQIRNVFAALGMTVTRLIRIGYGDYRLDTIPKGMAIPVPYKPIERQRAKGAFAEKLRLKQRHQHDKRAQQASPIKWINSVQVRSMATYAPSQASDEGQLTSQQALQDNVVSLFPKDYLVYCFGYGSGVFSQTLKDATRKHEGMLDLILVVNDTASFHEANMKVFPHHYAPWLRWGGPSLATKVQRHFPLSDAHVLFHVVGDPVPMKYGVVDQQDLVHDLINWDTLYLSGRLHKPTLALVDPPPDWFLEGQHQNLRAATSAALLLMGPIGKSDRTWETFCRNVASLSYTGDFRMQVGGEDPQKLNKLVAAPGQMLRFQQIYRPYLERFETDGAVTVCSDAVNWDDSNPDTLDYFQSHLPASIKDHLPIASNANHVAAALSAALAARVAPAARHQSLKGIATLGLGKSLQYASAKLSKGLFASKRGYGHQQSNGMKGNNNVLFAAATATSFDGTVVGPRLPINDNFPGLEKIHSNPDIFVIRNFLTPRDCQDLIDRATEKKLERSPVAYAGWTEDFKDLVELAAKGPVAWVSLVTAWLQVKGDDSASRVDLVVHALQNYAVVFFLVTALIAVFTYSRAEGLKNLRTSTSTTLDDLSDPSSGTRNFVRQAAKLFLDDSSVSSMREEAALFEAPTVIRYEADQVLAPHYDANRSAETEDANRGGQTLATLLVYLNDVEQGGLTRFGKLKASDATASTPKHNSRDDDQLVIQPKLGDALLFFPADRMGTFDPRTEHEGMPAIDEKWIARIWRHKQRVPPPFGLSEAALDKI</sequence>
<keyword evidence="11" id="KW-0548">Nucleotidyltransferase</keyword>
<evidence type="ECO:0000256" key="16">
    <source>
        <dbReference type="ARBA" id="ARBA00023002"/>
    </source>
</evidence>
<evidence type="ECO:0000256" key="1">
    <source>
        <dbReference type="ARBA" id="ARBA00001946"/>
    </source>
</evidence>
<comment type="cofactor">
    <cofactor evidence="1">
        <name>Mg(2+)</name>
        <dbReference type="ChEBI" id="CHEBI:18420"/>
    </cofactor>
</comment>
<evidence type="ECO:0000256" key="10">
    <source>
        <dbReference type="ARBA" id="ARBA00022679"/>
    </source>
</evidence>
<dbReference type="GO" id="GO:0005506">
    <property type="term" value="F:iron ion binding"/>
    <property type="evidence" value="ECO:0007669"/>
    <property type="project" value="InterPro"/>
</dbReference>
<dbReference type="InterPro" id="IPR006620">
    <property type="entry name" value="Pro_4_hyd_alph"/>
</dbReference>
<reference evidence="27" key="2">
    <citation type="submission" date="2021-04" db="EMBL/GenBank/DDBJ databases">
        <authorList>
            <person name="Podell S."/>
        </authorList>
    </citation>
    <scope>NUCLEOTIDE SEQUENCE</scope>
    <source>
        <strain evidence="27">Hildebrandi</strain>
    </source>
</reference>
<evidence type="ECO:0000256" key="12">
    <source>
        <dbReference type="ARBA" id="ARBA00022723"/>
    </source>
</evidence>
<keyword evidence="13" id="KW-0999">Mitochondrion inner membrane</keyword>
<keyword evidence="22" id="KW-1208">Phospholipid metabolism</keyword>
<keyword evidence="18" id="KW-0443">Lipid metabolism</keyword>
<comment type="pathway">
    <text evidence="5">Lipid metabolism.</text>
</comment>
<feature type="compositionally biased region" description="Low complexity" evidence="25">
    <location>
        <begin position="159"/>
        <end position="172"/>
    </location>
</feature>
<evidence type="ECO:0000313" key="28">
    <source>
        <dbReference type="Proteomes" id="UP000693970"/>
    </source>
</evidence>
<dbReference type="InterPro" id="IPR005123">
    <property type="entry name" value="Oxoglu/Fe-dep_dioxygenase_dom"/>
</dbReference>
<dbReference type="Pfam" id="PF01479">
    <property type="entry name" value="S4"/>
    <property type="match status" value="1"/>
</dbReference>
<dbReference type="CDD" id="cd00165">
    <property type="entry name" value="S4"/>
    <property type="match status" value="1"/>
</dbReference>
<comment type="cofactor">
    <cofactor evidence="2">
        <name>L-ascorbate</name>
        <dbReference type="ChEBI" id="CHEBI:38290"/>
    </cofactor>
</comment>
<evidence type="ECO:0000256" key="7">
    <source>
        <dbReference type="ARBA" id="ARBA00012487"/>
    </source>
</evidence>
<dbReference type="GO" id="GO:0016705">
    <property type="term" value="F:oxidoreductase activity, acting on paired donors, with incorporation or reduction of molecular oxygen"/>
    <property type="evidence" value="ECO:0007669"/>
    <property type="project" value="InterPro"/>
</dbReference>
<keyword evidence="10" id="KW-0808">Transferase</keyword>
<dbReference type="GO" id="GO:0051213">
    <property type="term" value="F:dioxygenase activity"/>
    <property type="evidence" value="ECO:0007669"/>
    <property type="project" value="UniProtKB-KW"/>
</dbReference>
<evidence type="ECO:0000256" key="11">
    <source>
        <dbReference type="ARBA" id="ARBA00022695"/>
    </source>
</evidence>
<dbReference type="GO" id="GO:0016024">
    <property type="term" value="P:CDP-diacylglycerol biosynthetic process"/>
    <property type="evidence" value="ECO:0007669"/>
    <property type="project" value="TreeGrafter"/>
</dbReference>
<keyword evidence="24" id="KW-0694">RNA-binding</keyword>
<keyword evidence="15" id="KW-0223">Dioxygenase</keyword>
<evidence type="ECO:0000313" key="27">
    <source>
        <dbReference type="EMBL" id="KAG7354104.1"/>
    </source>
</evidence>
<dbReference type="GO" id="GO:0031418">
    <property type="term" value="F:L-ascorbic acid binding"/>
    <property type="evidence" value="ECO:0007669"/>
    <property type="project" value="InterPro"/>
</dbReference>
<dbReference type="InterPro" id="IPR002942">
    <property type="entry name" value="S4_RNA-bd"/>
</dbReference>